<evidence type="ECO:0000313" key="8">
    <source>
        <dbReference type="RefSeq" id="XP_006824130.1"/>
    </source>
</evidence>
<sequence>MALRHSVVRLVGIVLLVLAMVALPAAVASDNWFTACVHAQNGKTAKIGLWGMCVYEDNIGDDAPTLPCFDFTSVPDYISACRALMVLSCICAVASFVSAFIGLIKDDVLLRVAGSFLIIASILSFIAIIVFPVKFEYHLDDHGHLEDIRLRWGMYVAITGCVLSSITAVLMFVGSVRRSSHKGAVWNKPEYLPEEAQTLLIQSNFY</sequence>
<proteinExistence type="predicted"/>
<feature type="signal peptide" evidence="6">
    <location>
        <begin position="1"/>
        <end position="28"/>
    </location>
</feature>
<keyword evidence="7" id="KW-1185">Reference proteome</keyword>
<evidence type="ECO:0000313" key="7">
    <source>
        <dbReference type="Proteomes" id="UP000694865"/>
    </source>
</evidence>
<keyword evidence="2 5" id="KW-0812">Transmembrane</keyword>
<evidence type="ECO:0000256" key="3">
    <source>
        <dbReference type="ARBA" id="ARBA00022989"/>
    </source>
</evidence>
<feature type="transmembrane region" description="Helical" evidence="5">
    <location>
        <begin position="152"/>
        <end position="173"/>
    </location>
</feature>
<dbReference type="InterPro" id="IPR050579">
    <property type="entry name" value="PMP-22/EMP/MP20-like"/>
</dbReference>
<organism evidence="7 8">
    <name type="scientific">Saccoglossus kowalevskii</name>
    <name type="common">Acorn worm</name>
    <dbReference type="NCBI Taxonomy" id="10224"/>
    <lineage>
        <taxon>Eukaryota</taxon>
        <taxon>Metazoa</taxon>
        <taxon>Hemichordata</taxon>
        <taxon>Enteropneusta</taxon>
        <taxon>Harrimaniidae</taxon>
        <taxon>Saccoglossus</taxon>
    </lineage>
</organism>
<evidence type="ECO:0000256" key="1">
    <source>
        <dbReference type="ARBA" id="ARBA00004141"/>
    </source>
</evidence>
<keyword evidence="4 5" id="KW-0472">Membrane</keyword>
<protein>
    <submittedName>
        <fullName evidence="8">Claudin-11-like</fullName>
    </submittedName>
</protein>
<evidence type="ECO:0000256" key="6">
    <source>
        <dbReference type="SAM" id="SignalP"/>
    </source>
</evidence>
<keyword evidence="3 5" id="KW-1133">Transmembrane helix</keyword>
<dbReference type="RefSeq" id="XP_006824130.1">
    <property type="nucleotide sequence ID" value="XM_006824067.1"/>
</dbReference>
<feature type="transmembrane region" description="Helical" evidence="5">
    <location>
        <begin position="108"/>
        <end position="132"/>
    </location>
</feature>
<dbReference type="PANTHER" id="PTHR10671:SF108">
    <property type="entry name" value="CLAUDIN FAMILY PROTEIN-RELATED"/>
    <property type="match status" value="1"/>
</dbReference>
<dbReference type="PANTHER" id="PTHR10671">
    <property type="entry name" value="EPITHELIAL MEMBRANE PROTEIN-RELATED"/>
    <property type="match status" value="1"/>
</dbReference>
<feature type="transmembrane region" description="Helical" evidence="5">
    <location>
        <begin position="77"/>
        <end position="101"/>
    </location>
</feature>
<keyword evidence="6" id="KW-0732">Signal</keyword>
<gene>
    <name evidence="8" type="primary">LOC102802410</name>
</gene>
<evidence type="ECO:0000256" key="5">
    <source>
        <dbReference type="SAM" id="Phobius"/>
    </source>
</evidence>
<feature type="chain" id="PRO_5045665413" evidence="6">
    <location>
        <begin position="29"/>
        <end position="206"/>
    </location>
</feature>
<name>A0ABM0MVT9_SACKO</name>
<dbReference type="Proteomes" id="UP000694865">
    <property type="component" value="Unplaced"/>
</dbReference>
<dbReference type="Pfam" id="PF13903">
    <property type="entry name" value="Claudin_2"/>
    <property type="match status" value="1"/>
</dbReference>
<evidence type="ECO:0000256" key="4">
    <source>
        <dbReference type="ARBA" id="ARBA00023136"/>
    </source>
</evidence>
<dbReference type="Gene3D" id="1.20.140.150">
    <property type="match status" value="1"/>
</dbReference>
<dbReference type="InterPro" id="IPR004031">
    <property type="entry name" value="PMP22/EMP/MP20/Claudin"/>
</dbReference>
<evidence type="ECO:0000256" key="2">
    <source>
        <dbReference type="ARBA" id="ARBA00022692"/>
    </source>
</evidence>
<accession>A0ABM0MVT9</accession>
<comment type="subcellular location">
    <subcellularLocation>
        <location evidence="1">Membrane</location>
        <topology evidence="1">Multi-pass membrane protein</topology>
    </subcellularLocation>
</comment>
<reference evidence="8" key="1">
    <citation type="submission" date="2025-08" db="UniProtKB">
        <authorList>
            <consortium name="RefSeq"/>
        </authorList>
    </citation>
    <scope>IDENTIFICATION</scope>
    <source>
        <tissue evidence="8">Testes</tissue>
    </source>
</reference>
<dbReference type="GeneID" id="102802410"/>